<evidence type="ECO:0000313" key="3">
    <source>
        <dbReference type="Proteomes" id="UP000315295"/>
    </source>
</evidence>
<dbReference type="InterPro" id="IPR016169">
    <property type="entry name" value="FAD-bd_PCMH_sub2"/>
</dbReference>
<dbReference type="SUPFAM" id="SSF56176">
    <property type="entry name" value="FAD-binding/transporter-associated domain-like"/>
    <property type="match status" value="1"/>
</dbReference>
<dbReference type="EMBL" id="VIEB01001657">
    <property type="protein sequence ID" value="TQD70897.1"/>
    <property type="molecule type" value="Genomic_DNA"/>
</dbReference>
<dbReference type="STRING" id="106549.A0A540K9I5"/>
<feature type="domain" description="FAD linked oxidase N-terminal" evidence="1">
    <location>
        <begin position="19"/>
        <end position="66"/>
    </location>
</feature>
<dbReference type="InterPro" id="IPR006094">
    <property type="entry name" value="Oxid_FAD_bind_N"/>
</dbReference>
<keyword evidence="3" id="KW-1185">Reference proteome</keyword>
<dbReference type="Gene3D" id="3.30.465.10">
    <property type="match status" value="1"/>
</dbReference>
<dbReference type="AlphaFoldDB" id="A0A540K9I5"/>
<organism evidence="2 3">
    <name type="scientific">Malus baccata</name>
    <name type="common">Siberian crab apple</name>
    <name type="synonym">Pyrus baccata</name>
    <dbReference type="NCBI Taxonomy" id="106549"/>
    <lineage>
        <taxon>Eukaryota</taxon>
        <taxon>Viridiplantae</taxon>
        <taxon>Streptophyta</taxon>
        <taxon>Embryophyta</taxon>
        <taxon>Tracheophyta</taxon>
        <taxon>Spermatophyta</taxon>
        <taxon>Magnoliopsida</taxon>
        <taxon>eudicotyledons</taxon>
        <taxon>Gunneridae</taxon>
        <taxon>Pentapetalae</taxon>
        <taxon>rosids</taxon>
        <taxon>fabids</taxon>
        <taxon>Rosales</taxon>
        <taxon>Rosaceae</taxon>
        <taxon>Amygdaloideae</taxon>
        <taxon>Maleae</taxon>
        <taxon>Malus</taxon>
    </lineage>
</organism>
<name>A0A540K9I5_MALBA</name>
<reference evidence="2 3" key="1">
    <citation type="journal article" date="2019" name="G3 (Bethesda)">
        <title>Sequencing of a Wild Apple (Malus baccata) Genome Unravels the Differences Between Cultivated and Wild Apple Species Regarding Disease Resistance and Cold Tolerance.</title>
        <authorList>
            <person name="Chen X."/>
        </authorList>
    </citation>
    <scope>NUCLEOTIDE SEQUENCE [LARGE SCALE GENOMIC DNA]</scope>
    <source>
        <strain evidence="3">cv. Shandingzi</strain>
        <tissue evidence="2">Leaves</tissue>
    </source>
</reference>
<accession>A0A540K9I5</accession>
<dbReference type="Pfam" id="PF01565">
    <property type="entry name" value="FAD_binding_4"/>
    <property type="match status" value="1"/>
</dbReference>
<dbReference type="Proteomes" id="UP000315295">
    <property type="component" value="Unassembled WGS sequence"/>
</dbReference>
<dbReference type="InterPro" id="IPR036318">
    <property type="entry name" value="FAD-bd_PCMH-like_sf"/>
</dbReference>
<protein>
    <recommendedName>
        <fullName evidence="1">FAD linked oxidase N-terminal domain-containing protein</fullName>
    </recommendedName>
</protein>
<comment type="caution">
    <text evidence="2">The sequence shown here is derived from an EMBL/GenBank/DDBJ whole genome shotgun (WGS) entry which is preliminary data.</text>
</comment>
<gene>
    <name evidence="2" type="ORF">C1H46_043572</name>
</gene>
<dbReference type="GO" id="GO:0050660">
    <property type="term" value="F:flavin adenine dinucleotide binding"/>
    <property type="evidence" value="ECO:0007669"/>
    <property type="project" value="InterPro"/>
</dbReference>
<sequence length="71" mass="7935">MKVATRFSHNIPKLVCPNGEDGLIIYTKYLNCVVEIDAEEMTMTLDNGVTLRQLSSEAAKGRLALPYAAYW</sequence>
<evidence type="ECO:0000259" key="1">
    <source>
        <dbReference type="Pfam" id="PF01565"/>
    </source>
</evidence>
<proteinExistence type="predicted"/>
<evidence type="ECO:0000313" key="2">
    <source>
        <dbReference type="EMBL" id="TQD70897.1"/>
    </source>
</evidence>